<organism evidence="14 15">
    <name type="scientific">Pseudomaricurvus hydrocarbonicus</name>
    <dbReference type="NCBI Taxonomy" id="1470433"/>
    <lineage>
        <taxon>Bacteria</taxon>
        <taxon>Pseudomonadati</taxon>
        <taxon>Pseudomonadota</taxon>
        <taxon>Gammaproteobacteria</taxon>
        <taxon>Cellvibrionales</taxon>
        <taxon>Cellvibrionaceae</taxon>
        <taxon>Pseudomaricurvus</taxon>
    </lineage>
</organism>
<evidence type="ECO:0000256" key="11">
    <source>
        <dbReference type="RuleBase" id="RU365103"/>
    </source>
</evidence>
<dbReference type="RefSeq" id="WP_167187559.1">
    <property type="nucleotide sequence ID" value="NZ_JAAONZ010000010.1"/>
</dbReference>
<dbReference type="SUPFAM" id="SSF53756">
    <property type="entry name" value="UDP-Glycosyltransferase/glycogen phosphorylase"/>
    <property type="match status" value="1"/>
</dbReference>
<feature type="active site" description="Proton acceptor" evidence="9">
    <location>
        <position position="61"/>
    </location>
</feature>
<dbReference type="InterPro" id="IPR001296">
    <property type="entry name" value="Glyco_trans_1"/>
</dbReference>
<evidence type="ECO:0000259" key="13">
    <source>
        <dbReference type="Pfam" id="PF04413"/>
    </source>
</evidence>
<comment type="subcellular location">
    <subcellularLocation>
        <location evidence="1">Cell envelope</location>
    </subcellularLocation>
    <subcellularLocation>
        <location evidence="11">Cell membrane</location>
    </subcellularLocation>
</comment>
<accession>A0A9E5JX46</accession>
<evidence type="ECO:0000256" key="6">
    <source>
        <dbReference type="ARBA" id="ARBA00022679"/>
    </source>
</evidence>
<dbReference type="GO" id="GO:0005886">
    <property type="term" value="C:plasma membrane"/>
    <property type="evidence" value="ECO:0007669"/>
    <property type="project" value="UniProtKB-SubCell"/>
</dbReference>
<dbReference type="Proteomes" id="UP000787472">
    <property type="component" value="Unassembled WGS sequence"/>
</dbReference>
<evidence type="ECO:0000259" key="12">
    <source>
        <dbReference type="Pfam" id="PF00534"/>
    </source>
</evidence>
<dbReference type="EC" id="2.4.99.12" evidence="3 11"/>
<dbReference type="GO" id="GO:0030313">
    <property type="term" value="C:cell envelope"/>
    <property type="evidence" value="ECO:0007669"/>
    <property type="project" value="UniProtKB-SubCell"/>
</dbReference>
<feature type="site" description="Transition state stabilizer" evidence="10">
    <location>
        <position position="209"/>
    </location>
</feature>
<evidence type="ECO:0000256" key="3">
    <source>
        <dbReference type="ARBA" id="ARBA00012621"/>
    </source>
</evidence>
<keyword evidence="5" id="KW-0997">Cell inner membrane</keyword>
<dbReference type="InterPro" id="IPR007507">
    <property type="entry name" value="Glycos_transf_N"/>
</dbReference>
<comment type="caution">
    <text evidence="14">The sequence shown here is derived from an EMBL/GenBank/DDBJ whole genome shotgun (WGS) entry which is preliminary data.</text>
</comment>
<comment type="function">
    <text evidence="11">Involved in lipopolysaccharide (LPS) biosynthesis. Catalyzes the transfer of 3-deoxy-D-manno-octulosonate (Kdo) residue(s) from CMP-Kdo to lipid IV(A), the tetraacyldisaccharide-1,4'-bisphosphate precursor of lipid A.</text>
</comment>
<dbReference type="PANTHER" id="PTHR42755">
    <property type="entry name" value="3-DEOXY-MANNO-OCTULOSONATE CYTIDYLYLTRANSFERASE"/>
    <property type="match status" value="1"/>
</dbReference>
<evidence type="ECO:0000256" key="9">
    <source>
        <dbReference type="PIRSR" id="PIRSR639901-1"/>
    </source>
</evidence>
<dbReference type="InterPro" id="IPR039901">
    <property type="entry name" value="Kdotransferase"/>
</dbReference>
<evidence type="ECO:0000256" key="2">
    <source>
        <dbReference type="ARBA" id="ARBA00004713"/>
    </source>
</evidence>
<dbReference type="GO" id="GO:0009245">
    <property type="term" value="P:lipid A biosynthetic process"/>
    <property type="evidence" value="ECO:0007669"/>
    <property type="project" value="TreeGrafter"/>
</dbReference>
<dbReference type="Pfam" id="PF04413">
    <property type="entry name" value="Glycos_transf_N"/>
    <property type="match status" value="1"/>
</dbReference>
<feature type="domain" description="3-deoxy-D-manno-octulosonic-acid transferase N-terminal" evidence="13">
    <location>
        <begin position="34"/>
        <end position="211"/>
    </location>
</feature>
<evidence type="ECO:0000313" key="14">
    <source>
        <dbReference type="EMBL" id="NHO66535.1"/>
    </source>
</evidence>
<feature type="domain" description="Glycosyl transferase family 1" evidence="12">
    <location>
        <begin position="255"/>
        <end position="407"/>
    </location>
</feature>
<dbReference type="GO" id="GO:0043842">
    <property type="term" value="F:Kdo transferase activity"/>
    <property type="evidence" value="ECO:0007669"/>
    <property type="project" value="UniProtKB-EC"/>
</dbReference>
<comment type="similarity">
    <text evidence="11">Belongs to the glycosyltransferase group 1 family.</text>
</comment>
<evidence type="ECO:0000256" key="8">
    <source>
        <dbReference type="ARBA" id="ARBA00049183"/>
    </source>
</evidence>
<dbReference type="Gene3D" id="3.40.50.2000">
    <property type="entry name" value="Glycogen Phosphorylase B"/>
    <property type="match status" value="1"/>
</dbReference>
<dbReference type="FunFam" id="3.40.50.11720:FF:000001">
    <property type="entry name" value="3-deoxy-D-manno-octulosonic acid transferase"/>
    <property type="match status" value="1"/>
</dbReference>
<name>A0A9E5JX46_9GAMM</name>
<dbReference type="Gene3D" id="3.40.50.11720">
    <property type="entry name" value="3-Deoxy-D-manno-octulosonic-acid transferase, N-terminal domain"/>
    <property type="match status" value="1"/>
</dbReference>
<keyword evidence="6 11" id="KW-0808">Transferase</keyword>
<feature type="site" description="Transition state stabilizer" evidence="10">
    <location>
        <position position="131"/>
    </location>
</feature>
<evidence type="ECO:0000313" key="15">
    <source>
        <dbReference type="Proteomes" id="UP000787472"/>
    </source>
</evidence>
<comment type="pathway">
    <text evidence="2 11">Bacterial outer membrane biogenesis; LPS core biosynthesis.</text>
</comment>
<dbReference type="EMBL" id="JAAONZ010000010">
    <property type="protein sequence ID" value="NHO66535.1"/>
    <property type="molecule type" value="Genomic_DNA"/>
</dbReference>
<evidence type="ECO:0000256" key="1">
    <source>
        <dbReference type="ARBA" id="ARBA00004196"/>
    </source>
</evidence>
<dbReference type="InterPro" id="IPR038107">
    <property type="entry name" value="Glycos_transf_N_sf"/>
</dbReference>
<keyword evidence="11" id="KW-0448">Lipopolysaccharide biosynthesis</keyword>
<evidence type="ECO:0000256" key="10">
    <source>
        <dbReference type="PIRSR" id="PIRSR639901-2"/>
    </source>
</evidence>
<keyword evidence="15" id="KW-1185">Reference proteome</keyword>
<dbReference type="GO" id="GO:0009244">
    <property type="term" value="P:lipopolysaccharide core region biosynthetic process"/>
    <property type="evidence" value="ECO:0007669"/>
    <property type="project" value="UniProtKB-UniRule"/>
</dbReference>
<reference evidence="14" key="1">
    <citation type="submission" date="2020-03" db="EMBL/GenBank/DDBJ databases">
        <authorList>
            <person name="Guo F."/>
        </authorList>
    </citation>
    <scope>NUCLEOTIDE SEQUENCE</scope>
    <source>
        <strain evidence="14">JCM 30134</strain>
    </source>
</reference>
<gene>
    <name evidence="14" type="ORF">G8770_13380</name>
</gene>
<protein>
    <recommendedName>
        <fullName evidence="4 11">3-deoxy-D-manno-octulosonic acid transferase</fullName>
        <shortName evidence="11">Kdo transferase</shortName>
        <ecNumber evidence="3 11">2.4.99.12</ecNumber>
    </recommendedName>
    <alternativeName>
        <fullName evidence="7 11">Lipid IV(A) 3-deoxy-D-manno-octulosonic acid transferase</fullName>
    </alternativeName>
</protein>
<comment type="catalytic activity">
    <reaction evidence="8 11">
        <text>lipid IVA (E. coli) + CMP-3-deoxy-beta-D-manno-octulosonate = alpha-Kdo-(2-&gt;6)-lipid IVA (E. coli) + CMP + H(+)</text>
        <dbReference type="Rhea" id="RHEA:28066"/>
        <dbReference type="ChEBI" id="CHEBI:15378"/>
        <dbReference type="ChEBI" id="CHEBI:58603"/>
        <dbReference type="ChEBI" id="CHEBI:60364"/>
        <dbReference type="ChEBI" id="CHEBI:60377"/>
        <dbReference type="ChEBI" id="CHEBI:85987"/>
        <dbReference type="EC" id="2.4.99.12"/>
    </reaction>
</comment>
<evidence type="ECO:0000256" key="5">
    <source>
        <dbReference type="ARBA" id="ARBA00022519"/>
    </source>
</evidence>
<keyword evidence="11" id="KW-1003">Cell membrane</keyword>
<dbReference type="AlphaFoldDB" id="A0A9E5JX46"/>
<evidence type="ECO:0000256" key="7">
    <source>
        <dbReference type="ARBA" id="ARBA00031445"/>
    </source>
</evidence>
<keyword evidence="5" id="KW-0472">Membrane</keyword>
<dbReference type="NCBIfam" id="NF004388">
    <property type="entry name" value="PRK05749.1-4"/>
    <property type="match status" value="1"/>
</dbReference>
<evidence type="ECO:0000256" key="4">
    <source>
        <dbReference type="ARBA" id="ARBA00019077"/>
    </source>
</evidence>
<proteinExistence type="inferred from homology"/>
<sequence>MMRWFYSLVFYLSLPLVVVRLLWRARSAPAYARRWGERFGFFAARPGNRPAIWLHAVSVGETLAALPLIKQLQLRYPQHDLIVTTTTPTGSERVKAAFGETVFHVYAPYDLPDCLGRFLRRARPQLAVIMETELWPNTIAACHKRQIPVVIANARLSEKSARGYGRFAALATPMLQQVSMVAAQAQADGQRFVNLGVPSDKLSVTGNIKFDLTLDATVRAQAQAIRQRWQGTGQASNSARPILLAASTHQGEDALLLQAFATLLPEHPSLLLVLVPRHPERFERVAAEASRNYRLQKHSEGGAVAADTQVVVGDTMGELLALLGASDLVFMGGTWVPNGGHNLIEPAAWAKPVFCGPSLFNFAEVSRLLKEAGGLQVVETPADLALAVAQALSSPERSERMGQAAQQVADANRGALERLLGVIDHQLM</sequence>
<dbReference type="PANTHER" id="PTHR42755:SF1">
    <property type="entry name" value="3-DEOXY-D-MANNO-OCTULOSONIC ACID TRANSFERASE, MITOCHONDRIAL-RELATED"/>
    <property type="match status" value="1"/>
</dbReference>
<dbReference type="Pfam" id="PF00534">
    <property type="entry name" value="Glycos_transf_1"/>
    <property type="match status" value="1"/>
</dbReference>